<dbReference type="RefSeq" id="WP_135074303.1">
    <property type="nucleotide sequence ID" value="NZ_SPSB01000003.1"/>
</dbReference>
<evidence type="ECO:0000256" key="5">
    <source>
        <dbReference type="ARBA" id="ARBA00048200"/>
    </source>
</evidence>
<evidence type="ECO:0000313" key="9">
    <source>
        <dbReference type="Proteomes" id="UP000297647"/>
    </source>
</evidence>
<evidence type="ECO:0000256" key="2">
    <source>
        <dbReference type="ARBA" id="ARBA00010944"/>
    </source>
</evidence>
<proteinExistence type="inferred from homology"/>
<comment type="similarity">
    <text evidence="2 6">Belongs to the dTDP-4-dehydrorhamnose reductase family.</text>
</comment>
<evidence type="ECO:0000313" key="8">
    <source>
        <dbReference type="EMBL" id="TFV94707.1"/>
    </source>
</evidence>
<protein>
    <recommendedName>
        <fullName evidence="4 6">dTDP-4-dehydrorhamnose reductase</fullName>
        <ecNumber evidence="3 6">1.1.1.133</ecNumber>
    </recommendedName>
</protein>
<dbReference type="EMBL" id="SPSB01000003">
    <property type="protein sequence ID" value="TFV94707.1"/>
    <property type="molecule type" value="Genomic_DNA"/>
</dbReference>
<comment type="catalytic activity">
    <reaction evidence="5">
        <text>dTDP-beta-L-rhamnose + NADP(+) = dTDP-4-dehydro-beta-L-rhamnose + NADPH + H(+)</text>
        <dbReference type="Rhea" id="RHEA:21796"/>
        <dbReference type="ChEBI" id="CHEBI:15378"/>
        <dbReference type="ChEBI" id="CHEBI:57510"/>
        <dbReference type="ChEBI" id="CHEBI:57783"/>
        <dbReference type="ChEBI" id="CHEBI:58349"/>
        <dbReference type="ChEBI" id="CHEBI:62830"/>
        <dbReference type="EC" id="1.1.1.133"/>
    </reaction>
</comment>
<reference evidence="8 9" key="1">
    <citation type="submission" date="2019-03" db="EMBL/GenBank/DDBJ databases">
        <title>Algoriphagus sp. nov, a new strain isolated from root system soil of mangrove plant Kandelia.</title>
        <authorList>
            <person name="Yin Q."/>
            <person name="Wang K."/>
            <person name="Song Z."/>
        </authorList>
    </citation>
    <scope>NUCLEOTIDE SEQUENCE [LARGE SCALE GENOMIC DNA]</scope>
    <source>
        <strain evidence="8 9">XY-J91</strain>
    </source>
</reference>
<evidence type="ECO:0000256" key="4">
    <source>
        <dbReference type="ARBA" id="ARBA00017099"/>
    </source>
</evidence>
<dbReference type="InterPro" id="IPR029903">
    <property type="entry name" value="RmlD-like-bd"/>
</dbReference>
<dbReference type="Gene3D" id="3.40.50.720">
    <property type="entry name" value="NAD(P)-binding Rossmann-like Domain"/>
    <property type="match status" value="1"/>
</dbReference>
<dbReference type="CDD" id="cd05254">
    <property type="entry name" value="dTDP_HR_like_SDR_e"/>
    <property type="match status" value="1"/>
</dbReference>
<evidence type="ECO:0000256" key="1">
    <source>
        <dbReference type="ARBA" id="ARBA00004781"/>
    </source>
</evidence>
<dbReference type="GO" id="GO:0008831">
    <property type="term" value="F:dTDP-4-dehydrorhamnose reductase activity"/>
    <property type="evidence" value="ECO:0007669"/>
    <property type="project" value="UniProtKB-EC"/>
</dbReference>
<dbReference type="EC" id="1.1.1.133" evidence="3 6"/>
<organism evidence="8 9">
    <name type="scientific">Algoriphagus kandeliae</name>
    <dbReference type="NCBI Taxonomy" id="2562278"/>
    <lineage>
        <taxon>Bacteria</taxon>
        <taxon>Pseudomonadati</taxon>
        <taxon>Bacteroidota</taxon>
        <taxon>Cytophagia</taxon>
        <taxon>Cytophagales</taxon>
        <taxon>Cyclobacteriaceae</taxon>
        <taxon>Algoriphagus</taxon>
    </lineage>
</organism>
<comment type="pathway">
    <text evidence="1 6">Carbohydrate biosynthesis; dTDP-L-rhamnose biosynthesis.</text>
</comment>
<accession>A0A4Y9QR27</accession>
<comment type="function">
    <text evidence="6">Catalyzes the reduction of dTDP-6-deoxy-L-lyxo-4-hexulose to yield dTDP-L-rhamnose.</text>
</comment>
<evidence type="ECO:0000256" key="3">
    <source>
        <dbReference type="ARBA" id="ARBA00012929"/>
    </source>
</evidence>
<dbReference type="InterPro" id="IPR005913">
    <property type="entry name" value="dTDP_dehydrorham_reduct"/>
</dbReference>
<dbReference type="SUPFAM" id="SSF51735">
    <property type="entry name" value="NAD(P)-binding Rossmann-fold domains"/>
    <property type="match status" value="1"/>
</dbReference>
<dbReference type="Proteomes" id="UP000297647">
    <property type="component" value="Unassembled WGS sequence"/>
</dbReference>
<comment type="caution">
    <text evidence="8">The sequence shown here is derived from an EMBL/GenBank/DDBJ whole genome shotgun (WGS) entry which is preliminary data.</text>
</comment>
<dbReference type="InterPro" id="IPR036291">
    <property type="entry name" value="NAD(P)-bd_dom_sf"/>
</dbReference>
<gene>
    <name evidence="8" type="ORF">E4S40_11910</name>
</gene>
<evidence type="ECO:0000259" key="7">
    <source>
        <dbReference type="Pfam" id="PF04321"/>
    </source>
</evidence>
<dbReference type="Pfam" id="PF04321">
    <property type="entry name" value="RmlD_sub_bind"/>
    <property type="match status" value="1"/>
</dbReference>
<dbReference type="AlphaFoldDB" id="A0A4Y9QR27"/>
<dbReference type="GO" id="GO:0019305">
    <property type="term" value="P:dTDP-rhamnose biosynthetic process"/>
    <property type="evidence" value="ECO:0007669"/>
    <property type="project" value="UniProtKB-UniPathway"/>
</dbReference>
<keyword evidence="6" id="KW-0560">Oxidoreductase</keyword>
<keyword evidence="9" id="KW-1185">Reference proteome</keyword>
<keyword evidence="6" id="KW-0521">NADP</keyword>
<dbReference type="PANTHER" id="PTHR10491">
    <property type="entry name" value="DTDP-4-DEHYDRORHAMNOSE REDUCTASE"/>
    <property type="match status" value="1"/>
</dbReference>
<feature type="domain" description="RmlD-like substrate binding" evidence="7">
    <location>
        <begin position="7"/>
        <end position="298"/>
    </location>
</feature>
<dbReference type="UniPathway" id="UPA00124"/>
<evidence type="ECO:0000256" key="6">
    <source>
        <dbReference type="RuleBase" id="RU364082"/>
    </source>
</evidence>
<dbReference type="OrthoDB" id="9803892at2"/>
<dbReference type="PANTHER" id="PTHR10491:SF4">
    <property type="entry name" value="METHIONINE ADENOSYLTRANSFERASE 2 SUBUNIT BETA"/>
    <property type="match status" value="1"/>
</dbReference>
<name>A0A4Y9QR27_9BACT</name>
<sequence>MTKNKPRIFITGANGLLGQKLIHRLLEKDSFEIIGSGRGPCRLKEADFEYVSLDIEDQKAVNETLGKYKPDIIVHGAAMTHVDVCEQNQEACYRANVLATKYLLDASQSFQPHFIFVSTDFIFSGEEGPLTEDESPAPVNYYGQTKLEAEELVKQSGLKWAIARTVLVFGISPGLSRTNIVLWVKESLENGKTIQVVNDQYRTPTLAEDLAEGCILIAEKGAEGVFNISGPDFLTPYQMAMQTADFFGLDKSLIQESDSTRFVQPAKRPLRTGFKIEKARKELGFEPKTFRAAIGILAKQIILASS</sequence>